<organism evidence="8 9">
    <name type="scientific">Candidatus Mediterraneibacter caccavium</name>
    <dbReference type="NCBI Taxonomy" id="2838661"/>
    <lineage>
        <taxon>Bacteria</taxon>
        <taxon>Bacillati</taxon>
        <taxon>Bacillota</taxon>
        <taxon>Clostridia</taxon>
        <taxon>Lachnospirales</taxon>
        <taxon>Lachnospiraceae</taxon>
        <taxon>Mediterraneibacter</taxon>
    </lineage>
</organism>
<keyword evidence="3" id="KW-0813">Transport</keyword>
<name>A0A9D1VZH1_9FIRM</name>
<comment type="similarity">
    <text evidence="2">Belongs to the major facilitator superfamily.</text>
</comment>
<feature type="transmembrane region" description="Helical" evidence="7">
    <location>
        <begin position="98"/>
        <end position="121"/>
    </location>
</feature>
<feature type="transmembrane region" description="Helical" evidence="7">
    <location>
        <begin position="302"/>
        <end position="324"/>
    </location>
</feature>
<feature type="transmembrane region" description="Helical" evidence="7">
    <location>
        <begin position="336"/>
        <end position="362"/>
    </location>
</feature>
<accession>A0A9D1VZH1</accession>
<evidence type="ECO:0000256" key="1">
    <source>
        <dbReference type="ARBA" id="ARBA00004651"/>
    </source>
</evidence>
<dbReference type="SUPFAM" id="SSF103473">
    <property type="entry name" value="MFS general substrate transporter"/>
    <property type="match status" value="1"/>
</dbReference>
<dbReference type="AlphaFoldDB" id="A0A9D1VZH1"/>
<gene>
    <name evidence="8" type="ORF">H9981_11000</name>
</gene>
<proteinExistence type="inferred from homology"/>
<evidence type="ECO:0000256" key="3">
    <source>
        <dbReference type="ARBA" id="ARBA00022448"/>
    </source>
</evidence>
<feature type="transmembrane region" description="Helical" evidence="7">
    <location>
        <begin position="368"/>
        <end position="387"/>
    </location>
</feature>
<dbReference type="PANTHER" id="PTHR23514:SF3">
    <property type="entry name" value="BYPASS OF STOP CODON PROTEIN 6"/>
    <property type="match status" value="1"/>
</dbReference>
<keyword evidence="5 7" id="KW-1133">Transmembrane helix</keyword>
<evidence type="ECO:0000313" key="8">
    <source>
        <dbReference type="EMBL" id="HIX49515.1"/>
    </source>
</evidence>
<comment type="caution">
    <text evidence="8">The sequence shown here is derived from an EMBL/GenBank/DDBJ whole genome shotgun (WGS) entry which is preliminary data.</text>
</comment>
<evidence type="ECO:0000256" key="4">
    <source>
        <dbReference type="ARBA" id="ARBA00022692"/>
    </source>
</evidence>
<comment type="subcellular location">
    <subcellularLocation>
        <location evidence="1">Cell membrane</location>
        <topology evidence="1">Multi-pass membrane protein</topology>
    </subcellularLocation>
</comment>
<dbReference type="InterPro" id="IPR036259">
    <property type="entry name" value="MFS_trans_sf"/>
</dbReference>
<sequence>MKQTYSRTLSACYTGYVVQAIVNNFIPLLFLTFQSSYHISMRSITLLITVNFVIQLLVDCLSAGFIDRIGYRASMVIAHAAAAAGLVCLTFLPEIMPSPFTGLLLSVAIYALGGGLLEVMLSPIVEALPTEHKEKTMSLLHSFYCWGHVAVVLISTIFFALFGLGNWKIMAVLWALIPIYNLFVFRKAPLCPLVAEDEEGLPLGAVLKKPAFWILMVIMTCAGASEQAVSQWASAFAEQGLGVSKSIGDLAGPMFFAVCMGSSRLLYGFFGEKLNLKKAMILSGGLCIFSYCVISLSPMPALSLLGCGICGFSVGIMWPGAFSIGASVLKGGGTALFALMALAGDLGCSGGPSFVGLISAHTGDNLKLGIQAAVIFPALLMAGVLLIRKAHAEAGSSQKVRPEISQQIEPET</sequence>
<dbReference type="Pfam" id="PF07690">
    <property type="entry name" value="MFS_1"/>
    <property type="match status" value="1"/>
</dbReference>
<evidence type="ECO:0000256" key="5">
    <source>
        <dbReference type="ARBA" id="ARBA00022989"/>
    </source>
</evidence>
<dbReference type="GO" id="GO:0005886">
    <property type="term" value="C:plasma membrane"/>
    <property type="evidence" value="ECO:0007669"/>
    <property type="project" value="UniProtKB-SubCell"/>
</dbReference>
<dbReference type="PANTHER" id="PTHR23514">
    <property type="entry name" value="BYPASS OF STOP CODON PROTEIN 6"/>
    <property type="match status" value="1"/>
</dbReference>
<feature type="transmembrane region" description="Helical" evidence="7">
    <location>
        <begin position="142"/>
        <end position="161"/>
    </location>
</feature>
<evidence type="ECO:0000256" key="2">
    <source>
        <dbReference type="ARBA" id="ARBA00008335"/>
    </source>
</evidence>
<keyword evidence="6 7" id="KW-0472">Membrane</keyword>
<feature type="transmembrane region" description="Helical" evidence="7">
    <location>
        <begin position="167"/>
        <end position="185"/>
    </location>
</feature>
<feature type="transmembrane region" description="Helical" evidence="7">
    <location>
        <begin position="12"/>
        <end position="33"/>
    </location>
</feature>
<dbReference type="Gene3D" id="1.20.1250.20">
    <property type="entry name" value="MFS general substrate transporter like domains"/>
    <property type="match status" value="2"/>
</dbReference>
<protein>
    <submittedName>
        <fullName evidence="8">MFS transporter</fullName>
    </submittedName>
</protein>
<evidence type="ECO:0000313" key="9">
    <source>
        <dbReference type="Proteomes" id="UP000824243"/>
    </source>
</evidence>
<reference evidence="8" key="2">
    <citation type="submission" date="2021-04" db="EMBL/GenBank/DDBJ databases">
        <authorList>
            <person name="Gilroy R."/>
        </authorList>
    </citation>
    <scope>NUCLEOTIDE SEQUENCE</scope>
    <source>
        <strain evidence="8">ChiSjej5B23-15282</strain>
    </source>
</reference>
<dbReference type="Proteomes" id="UP000824243">
    <property type="component" value="Unassembled WGS sequence"/>
</dbReference>
<evidence type="ECO:0000256" key="7">
    <source>
        <dbReference type="SAM" id="Phobius"/>
    </source>
</evidence>
<feature type="transmembrane region" description="Helical" evidence="7">
    <location>
        <begin position="70"/>
        <end position="92"/>
    </location>
</feature>
<evidence type="ECO:0000256" key="6">
    <source>
        <dbReference type="ARBA" id="ARBA00023136"/>
    </source>
</evidence>
<dbReference type="GO" id="GO:0022857">
    <property type="term" value="F:transmembrane transporter activity"/>
    <property type="evidence" value="ECO:0007669"/>
    <property type="project" value="InterPro"/>
</dbReference>
<keyword evidence="4 7" id="KW-0812">Transmembrane</keyword>
<feature type="transmembrane region" description="Helical" evidence="7">
    <location>
        <begin position="279"/>
        <end position="296"/>
    </location>
</feature>
<feature type="transmembrane region" description="Helical" evidence="7">
    <location>
        <begin position="39"/>
        <end position="58"/>
    </location>
</feature>
<dbReference type="InterPro" id="IPR011701">
    <property type="entry name" value="MFS"/>
</dbReference>
<dbReference type="InterPro" id="IPR051788">
    <property type="entry name" value="MFS_Transporter"/>
</dbReference>
<dbReference type="EMBL" id="DXFA01000180">
    <property type="protein sequence ID" value="HIX49515.1"/>
    <property type="molecule type" value="Genomic_DNA"/>
</dbReference>
<reference evidence="8" key="1">
    <citation type="journal article" date="2021" name="PeerJ">
        <title>Extensive microbial diversity within the chicken gut microbiome revealed by metagenomics and culture.</title>
        <authorList>
            <person name="Gilroy R."/>
            <person name="Ravi A."/>
            <person name="Getino M."/>
            <person name="Pursley I."/>
            <person name="Horton D.L."/>
            <person name="Alikhan N.F."/>
            <person name="Baker D."/>
            <person name="Gharbi K."/>
            <person name="Hall N."/>
            <person name="Watson M."/>
            <person name="Adriaenssens E.M."/>
            <person name="Foster-Nyarko E."/>
            <person name="Jarju S."/>
            <person name="Secka A."/>
            <person name="Antonio M."/>
            <person name="Oren A."/>
            <person name="Chaudhuri R.R."/>
            <person name="La Ragione R."/>
            <person name="Hildebrand F."/>
            <person name="Pallen M.J."/>
        </authorList>
    </citation>
    <scope>NUCLEOTIDE SEQUENCE</scope>
    <source>
        <strain evidence="8">ChiSjej5B23-15282</strain>
    </source>
</reference>